<name>A0A1F7YJ48_9BACT</name>
<keyword evidence="2" id="KW-0472">Membrane</keyword>
<keyword evidence="2" id="KW-0812">Transmembrane</keyword>
<organism evidence="3 4">
    <name type="scientific">Candidatus Woesebacteria bacterium RIFCSPHIGHO2_01_FULL_40_22</name>
    <dbReference type="NCBI Taxonomy" id="1802499"/>
    <lineage>
        <taxon>Bacteria</taxon>
        <taxon>Candidatus Woeseibacteriota</taxon>
    </lineage>
</organism>
<sequence length="176" mass="19710">MARNINLLPLEFVPNKKLVRMGAALKKLAIISYIFFFLAAGSIAYALYRYDKHIKELRNNRNTLEAELDNLKKTETKIVYLKDRADKAQKVIDANTTRSSIVTFSEFDNHIPPGILISDMAFRGSRATFKVAAENSGSLSQMVQYVIGTTVFKAIILGDIKLGENGKYTTTITVEI</sequence>
<gene>
    <name evidence="3" type="ORF">A2628_01030</name>
</gene>
<dbReference type="AlphaFoldDB" id="A0A1F7YJ48"/>
<proteinExistence type="predicted"/>
<evidence type="ECO:0000256" key="2">
    <source>
        <dbReference type="SAM" id="Phobius"/>
    </source>
</evidence>
<evidence type="ECO:0000313" key="3">
    <source>
        <dbReference type="EMBL" id="OGM27371.1"/>
    </source>
</evidence>
<dbReference type="Proteomes" id="UP000179221">
    <property type="component" value="Unassembled WGS sequence"/>
</dbReference>
<comment type="caution">
    <text evidence="3">The sequence shown here is derived from an EMBL/GenBank/DDBJ whole genome shotgun (WGS) entry which is preliminary data.</text>
</comment>
<evidence type="ECO:0000313" key="4">
    <source>
        <dbReference type="Proteomes" id="UP000179221"/>
    </source>
</evidence>
<keyword evidence="1" id="KW-0175">Coiled coil</keyword>
<feature type="coiled-coil region" evidence="1">
    <location>
        <begin position="47"/>
        <end position="77"/>
    </location>
</feature>
<protein>
    <submittedName>
        <fullName evidence="3">Uncharacterized protein</fullName>
    </submittedName>
</protein>
<reference evidence="3 4" key="1">
    <citation type="journal article" date="2016" name="Nat. Commun.">
        <title>Thousands of microbial genomes shed light on interconnected biogeochemical processes in an aquifer system.</title>
        <authorList>
            <person name="Anantharaman K."/>
            <person name="Brown C.T."/>
            <person name="Hug L.A."/>
            <person name="Sharon I."/>
            <person name="Castelle C.J."/>
            <person name="Probst A.J."/>
            <person name="Thomas B.C."/>
            <person name="Singh A."/>
            <person name="Wilkins M.J."/>
            <person name="Karaoz U."/>
            <person name="Brodie E.L."/>
            <person name="Williams K.H."/>
            <person name="Hubbard S.S."/>
            <person name="Banfield J.F."/>
        </authorList>
    </citation>
    <scope>NUCLEOTIDE SEQUENCE [LARGE SCALE GENOMIC DNA]</scope>
</reference>
<dbReference type="EMBL" id="MGGL01000004">
    <property type="protein sequence ID" value="OGM27371.1"/>
    <property type="molecule type" value="Genomic_DNA"/>
</dbReference>
<keyword evidence="2" id="KW-1133">Transmembrane helix</keyword>
<evidence type="ECO:0000256" key="1">
    <source>
        <dbReference type="SAM" id="Coils"/>
    </source>
</evidence>
<accession>A0A1F7YJ48</accession>
<feature type="transmembrane region" description="Helical" evidence="2">
    <location>
        <begin position="28"/>
        <end position="48"/>
    </location>
</feature>